<evidence type="ECO:0000256" key="1">
    <source>
        <dbReference type="SAM" id="MobiDB-lite"/>
    </source>
</evidence>
<feature type="compositionally biased region" description="Polar residues" evidence="1">
    <location>
        <begin position="100"/>
        <end position="110"/>
    </location>
</feature>
<sequence length="119" mass="12923">MSSDPFAEFRPSGAPQTKSADSFDEFRAHAHTKAEPDAFKGLHEQAKDAPRTEAYPEFRATHDTVTQAEKTDAFSDFRPHSDDVTPHDDFPEMRAPGHSASASSAVNTPSAEPPAKPLS</sequence>
<organism evidence="2 3">
    <name type="scientific">Exidia glandulosa HHB12029</name>
    <dbReference type="NCBI Taxonomy" id="1314781"/>
    <lineage>
        <taxon>Eukaryota</taxon>
        <taxon>Fungi</taxon>
        <taxon>Dikarya</taxon>
        <taxon>Basidiomycota</taxon>
        <taxon>Agaricomycotina</taxon>
        <taxon>Agaricomycetes</taxon>
        <taxon>Auriculariales</taxon>
        <taxon>Exidiaceae</taxon>
        <taxon>Exidia</taxon>
    </lineage>
</organism>
<feature type="region of interest" description="Disordered" evidence="1">
    <location>
        <begin position="1"/>
        <end position="119"/>
    </location>
</feature>
<dbReference type="InParanoid" id="A0A165DI46"/>
<name>A0A165DI46_EXIGL</name>
<dbReference type="AlphaFoldDB" id="A0A165DI46"/>
<feature type="compositionally biased region" description="Basic and acidic residues" evidence="1">
    <location>
        <begin position="69"/>
        <end position="92"/>
    </location>
</feature>
<accession>A0A165DI46</accession>
<feature type="compositionally biased region" description="Basic and acidic residues" evidence="1">
    <location>
        <begin position="24"/>
        <end position="62"/>
    </location>
</feature>
<keyword evidence="3" id="KW-1185">Reference proteome</keyword>
<dbReference type="EMBL" id="KV426218">
    <property type="protein sequence ID" value="KZV84587.1"/>
    <property type="molecule type" value="Genomic_DNA"/>
</dbReference>
<protein>
    <submittedName>
        <fullName evidence="2">Uncharacterized protein</fullName>
    </submittedName>
</protein>
<proteinExistence type="predicted"/>
<gene>
    <name evidence="2" type="ORF">EXIGLDRAFT_726991</name>
</gene>
<dbReference type="Proteomes" id="UP000077266">
    <property type="component" value="Unassembled WGS sequence"/>
</dbReference>
<evidence type="ECO:0000313" key="2">
    <source>
        <dbReference type="EMBL" id="KZV84587.1"/>
    </source>
</evidence>
<reference evidence="2 3" key="1">
    <citation type="journal article" date="2016" name="Mol. Biol. Evol.">
        <title>Comparative Genomics of Early-Diverging Mushroom-Forming Fungi Provides Insights into the Origins of Lignocellulose Decay Capabilities.</title>
        <authorList>
            <person name="Nagy L.G."/>
            <person name="Riley R."/>
            <person name="Tritt A."/>
            <person name="Adam C."/>
            <person name="Daum C."/>
            <person name="Floudas D."/>
            <person name="Sun H."/>
            <person name="Yadav J.S."/>
            <person name="Pangilinan J."/>
            <person name="Larsson K.H."/>
            <person name="Matsuura K."/>
            <person name="Barry K."/>
            <person name="Labutti K."/>
            <person name="Kuo R."/>
            <person name="Ohm R.A."/>
            <person name="Bhattacharya S.S."/>
            <person name="Shirouzu T."/>
            <person name="Yoshinaga Y."/>
            <person name="Martin F.M."/>
            <person name="Grigoriev I.V."/>
            <person name="Hibbett D.S."/>
        </authorList>
    </citation>
    <scope>NUCLEOTIDE SEQUENCE [LARGE SCALE GENOMIC DNA]</scope>
    <source>
        <strain evidence="2 3">HHB12029</strain>
    </source>
</reference>
<evidence type="ECO:0000313" key="3">
    <source>
        <dbReference type="Proteomes" id="UP000077266"/>
    </source>
</evidence>